<sequence>MFCRVRLGWLVRLLNRNSDNVRLHSSVAVILFSGVDNCWRALSLSGDIYCQLRGHDKYTGLEFHTCKLGCNGTDVKLPNEACPKRRVNYPCTQEDLEPLQKWSEKMKKRKDSLKQKWCKRA</sequence>
<dbReference type="AlphaFoldDB" id="A0A6B0UP98"/>
<accession>A0A6B0UP98</accession>
<dbReference type="EMBL" id="GIFC01009248">
    <property type="protein sequence ID" value="MXU91331.1"/>
    <property type="molecule type" value="Transcribed_RNA"/>
</dbReference>
<protein>
    <submittedName>
        <fullName evidence="1">Putative ixodes 10 kDa peptide protein</fullName>
    </submittedName>
</protein>
<name>A0A6B0UP98_IXORI</name>
<reference evidence="1" key="1">
    <citation type="submission" date="2019-12" db="EMBL/GenBank/DDBJ databases">
        <title>An insight into the sialome of adult female Ixodes ricinus ticks feeding for 6 days.</title>
        <authorList>
            <person name="Perner J."/>
            <person name="Ribeiro J.M.C."/>
        </authorList>
    </citation>
    <scope>NUCLEOTIDE SEQUENCE</scope>
    <source>
        <strain evidence="1">Semi-engorged</strain>
        <tissue evidence="1">Salivary glands</tissue>
    </source>
</reference>
<evidence type="ECO:0000313" key="1">
    <source>
        <dbReference type="EMBL" id="MXU91331.1"/>
    </source>
</evidence>
<proteinExistence type="predicted"/>
<organism evidence="1">
    <name type="scientific">Ixodes ricinus</name>
    <name type="common">Common tick</name>
    <name type="synonym">Acarus ricinus</name>
    <dbReference type="NCBI Taxonomy" id="34613"/>
    <lineage>
        <taxon>Eukaryota</taxon>
        <taxon>Metazoa</taxon>
        <taxon>Ecdysozoa</taxon>
        <taxon>Arthropoda</taxon>
        <taxon>Chelicerata</taxon>
        <taxon>Arachnida</taxon>
        <taxon>Acari</taxon>
        <taxon>Parasitiformes</taxon>
        <taxon>Ixodida</taxon>
        <taxon>Ixodoidea</taxon>
        <taxon>Ixodidae</taxon>
        <taxon>Ixodinae</taxon>
        <taxon>Ixodes</taxon>
    </lineage>
</organism>